<sequence length="535" mass="62786">MILNELINKRYWYINKNWRIRHQILTIQIASLILVFALLTTIIIGGQILVQKSIQESADIIFIRQTQSELNSVWMYKNNILTLLNSANKQISIINKFNHYFQSTSFNIVDPVQCLNKENTNDTYSYSSSFCFGIFNETCTQEDIKELKIVYKITSILTQFRNSIDNTQALYFSHANYAQFYTLSQGFYFKSGFKPHTRPWYTFHRNQTINSTNIKEIIYGNPYKIFLSGGGIRIAMTSNLISIKNEIEGVIAKDIDFNQTQALKYQDDQTTVTIINLKGQVIYSKLYDNPNQTIFSLMDQNYSGFNQTDFEQILNYHNKVNYSSSCSNFKQQDNVLCRYNSKLNDSSIIQTANINDTPYILLLVKNTNYLKLVQFLQLSLIVDEYNNIIQQHLIIFLCITLLIIFLTYMISILLLNQLNILIMQTNDHLFNKKASTFKNGVFRNKYYFQSTEVTNLLLSVIGLMHNINSNRKNEECLYEEQKQFPKIIRMNDIVRYVIKSQIDTLQNRLLQNKNKINKKDLRILINYFRQPENFT</sequence>
<dbReference type="Proteomes" id="UP000689195">
    <property type="component" value="Unassembled WGS sequence"/>
</dbReference>
<dbReference type="AlphaFoldDB" id="A0A8S1TFW4"/>
<keyword evidence="3" id="KW-1185">Reference proteome</keyword>
<evidence type="ECO:0008006" key="4">
    <source>
        <dbReference type="Google" id="ProtNLM"/>
    </source>
</evidence>
<keyword evidence="1" id="KW-0472">Membrane</keyword>
<dbReference type="EMBL" id="CAJJDO010000020">
    <property type="protein sequence ID" value="CAD8150633.1"/>
    <property type="molecule type" value="Genomic_DNA"/>
</dbReference>
<keyword evidence="1" id="KW-0812">Transmembrane</keyword>
<keyword evidence="1" id="KW-1133">Transmembrane helix</keyword>
<reference evidence="2" key="1">
    <citation type="submission" date="2021-01" db="EMBL/GenBank/DDBJ databases">
        <authorList>
            <consortium name="Genoscope - CEA"/>
            <person name="William W."/>
        </authorList>
    </citation>
    <scope>NUCLEOTIDE SEQUENCE</scope>
</reference>
<protein>
    <recommendedName>
        <fullName evidence="4">Transmembrane protein</fullName>
    </recommendedName>
</protein>
<gene>
    <name evidence="2" type="ORF">PPENT_87.1.T0200381</name>
</gene>
<dbReference type="OrthoDB" id="302073at2759"/>
<organism evidence="2 3">
    <name type="scientific">Paramecium pentaurelia</name>
    <dbReference type="NCBI Taxonomy" id="43138"/>
    <lineage>
        <taxon>Eukaryota</taxon>
        <taxon>Sar</taxon>
        <taxon>Alveolata</taxon>
        <taxon>Ciliophora</taxon>
        <taxon>Intramacronucleata</taxon>
        <taxon>Oligohymenophorea</taxon>
        <taxon>Peniculida</taxon>
        <taxon>Parameciidae</taxon>
        <taxon>Paramecium</taxon>
    </lineage>
</organism>
<evidence type="ECO:0000256" key="1">
    <source>
        <dbReference type="SAM" id="Phobius"/>
    </source>
</evidence>
<evidence type="ECO:0000313" key="3">
    <source>
        <dbReference type="Proteomes" id="UP000689195"/>
    </source>
</evidence>
<proteinExistence type="predicted"/>
<evidence type="ECO:0000313" key="2">
    <source>
        <dbReference type="EMBL" id="CAD8150633.1"/>
    </source>
</evidence>
<feature type="transmembrane region" description="Helical" evidence="1">
    <location>
        <begin position="393"/>
        <end position="415"/>
    </location>
</feature>
<comment type="caution">
    <text evidence="2">The sequence shown here is derived from an EMBL/GenBank/DDBJ whole genome shotgun (WGS) entry which is preliminary data.</text>
</comment>
<feature type="transmembrane region" description="Helical" evidence="1">
    <location>
        <begin position="24"/>
        <end position="50"/>
    </location>
</feature>
<accession>A0A8S1TFW4</accession>
<name>A0A8S1TFW4_9CILI</name>